<evidence type="ECO:0000256" key="3">
    <source>
        <dbReference type="ARBA" id="ARBA00022448"/>
    </source>
</evidence>
<dbReference type="GO" id="GO:0033214">
    <property type="term" value="P:siderophore-iron import into cell"/>
    <property type="evidence" value="ECO:0007669"/>
    <property type="project" value="TreeGrafter"/>
</dbReference>
<dbReference type="InterPro" id="IPR037294">
    <property type="entry name" value="ABC_BtuC-like"/>
</dbReference>
<evidence type="ECO:0000313" key="9">
    <source>
        <dbReference type="Proteomes" id="UP000031829"/>
    </source>
</evidence>
<sequence length="344" mass="36245">MKAVHGLSKRNKSPLRIIATFLAVIILLLISMFLSISIGSIHISFGTIKQAILNFDGSKEQSIIQTVRLPRLLVTAFVGANLAVAGALMQALTRNPLASPGIFGINAGASAAMVFLTVLVPSVSMIGGVFGAFLGGAFAAVIVYVMSSLIKGGDSDVKLALTGVAIQGMLMSLTQTLLIFNESKTEGVMFWLTGSVIGRDWGHVHVLVPFSIAGLLIAFGLGRASSLLSLGDDVARGLGQRVFAIRAFTAVVVIVLAGVSVAIAGPIGFVGLVVPHMVRYLIGVDYRFVLPMSALLGASLLLLADVLSRFITYPYETPVGAVTALLGTPYFIYLARRKKTERKA</sequence>
<dbReference type="AlphaFoldDB" id="A0A0B6AQQ0"/>
<evidence type="ECO:0000256" key="2">
    <source>
        <dbReference type="ARBA" id="ARBA00007935"/>
    </source>
</evidence>
<dbReference type="GO" id="GO:0022857">
    <property type="term" value="F:transmembrane transporter activity"/>
    <property type="evidence" value="ECO:0007669"/>
    <property type="project" value="InterPro"/>
</dbReference>
<keyword evidence="7" id="KW-0472">Membrane</keyword>
<dbReference type="GeneID" id="93641231"/>
<dbReference type="FunFam" id="1.10.3470.10:FF:000001">
    <property type="entry name" value="Vitamin B12 ABC transporter permease BtuC"/>
    <property type="match status" value="1"/>
</dbReference>
<dbReference type="HOGENOM" id="CLU_013016_1_0_9"/>
<accession>A0A0B6AQQ0</accession>
<proteinExistence type="inferred from homology"/>
<keyword evidence="5" id="KW-0812">Transmembrane</keyword>
<dbReference type="GO" id="GO:0005886">
    <property type="term" value="C:plasma membrane"/>
    <property type="evidence" value="ECO:0007669"/>
    <property type="project" value="UniProtKB-SubCell"/>
</dbReference>
<keyword evidence="6" id="KW-1133">Transmembrane helix</keyword>
<evidence type="ECO:0000256" key="4">
    <source>
        <dbReference type="ARBA" id="ARBA00022475"/>
    </source>
</evidence>
<dbReference type="EMBL" id="CP009920">
    <property type="protein sequence ID" value="AJI22948.1"/>
    <property type="molecule type" value="Genomic_DNA"/>
</dbReference>
<reference evidence="8 9" key="1">
    <citation type="journal article" date="2015" name="Genome Announc.">
        <title>Complete genome sequences for 35 biothreat assay-relevant bacillus species.</title>
        <authorList>
            <person name="Johnson S.L."/>
            <person name="Daligault H.E."/>
            <person name="Davenport K.W."/>
            <person name="Jaissle J."/>
            <person name="Frey K.G."/>
            <person name="Ladner J.T."/>
            <person name="Broomall S.M."/>
            <person name="Bishop-Lilly K.A."/>
            <person name="Bruce D.C."/>
            <person name="Gibbons H.S."/>
            <person name="Coyne S.R."/>
            <person name="Lo C.C."/>
            <person name="Meincke L."/>
            <person name="Munk A.C."/>
            <person name="Koroleva G.I."/>
            <person name="Rosenzweig C.N."/>
            <person name="Palacios G.F."/>
            <person name="Redden C.L."/>
            <person name="Minogue T.D."/>
            <person name="Chain P.S."/>
        </authorList>
    </citation>
    <scope>NUCLEOTIDE SEQUENCE [LARGE SCALE GENOMIC DNA]</scope>
    <source>
        <strain evidence="9">ATCC 14581 / DSM 32 / JCM 2506 / NBRC 15308 / NCIMB 9376 / NCTC 10342 / NRRL B-14308 / VKM B-512</strain>
    </source>
</reference>
<dbReference type="KEGG" id="bmeg:BG04_3168"/>
<keyword evidence="4" id="KW-1003">Cell membrane</keyword>
<name>A0A0B6AQQ0_PRIM2</name>
<gene>
    <name evidence="8" type="ORF">BG04_3168</name>
</gene>
<evidence type="ECO:0000313" key="8">
    <source>
        <dbReference type="EMBL" id="AJI22948.1"/>
    </source>
</evidence>
<organism evidence="8 9">
    <name type="scientific">Priestia megaterium (strain ATCC 14581 / DSM 32 / CCUG 1817 / JCM 2506 / NBRC 15308 / NCIMB 9376 / NCTC 10342 / NRRL B-14308 / VKM B-512 / Ford 19)</name>
    <name type="common">Bacillus megaterium</name>
    <dbReference type="NCBI Taxonomy" id="1348623"/>
    <lineage>
        <taxon>Bacteria</taxon>
        <taxon>Bacillati</taxon>
        <taxon>Bacillota</taxon>
        <taxon>Bacilli</taxon>
        <taxon>Bacillales</taxon>
        <taxon>Bacillaceae</taxon>
        <taxon>Priestia</taxon>
    </lineage>
</organism>
<protein>
    <submittedName>
        <fullName evidence="8">FecCD transport family protein</fullName>
    </submittedName>
</protein>
<dbReference type="InterPro" id="IPR000522">
    <property type="entry name" value="ABC_transptr_permease_BtuC"/>
</dbReference>
<evidence type="ECO:0000256" key="1">
    <source>
        <dbReference type="ARBA" id="ARBA00004651"/>
    </source>
</evidence>
<evidence type="ECO:0000256" key="6">
    <source>
        <dbReference type="ARBA" id="ARBA00022989"/>
    </source>
</evidence>
<evidence type="ECO:0000256" key="7">
    <source>
        <dbReference type="ARBA" id="ARBA00023136"/>
    </source>
</evidence>
<dbReference type="Pfam" id="PF01032">
    <property type="entry name" value="FecCD"/>
    <property type="match status" value="1"/>
</dbReference>
<dbReference type="SUPFAM" id="SSF81345">
    <property type="entry name" value="ABC transporter involved in vitamin B12 uptake, BtuC"/>
    <property type="match status" value="1"/>
</dbReference>
<keyword evidence="3" id="KW-0813">Transport</keyword>
<comment type="similarity">
    <text evidence="2">Belongs to the binding-protein-dependent transport system permease family. FecCD subfamily.</text>
</comment>
<dbReference type="Proteomes" id="UP000031829">
    <property type="component" value="Chromosome"/>
</dbReference>
<dbReference type="CDD" id="cd06550">
    <property type="entry name" value="TM_ABC_iron-siderophores_like"/>
    <property type="match status" value="1"/>
</dbReference>
<dbReference type="PANTHER" id="PTHR30472:SF1">
    <property type="entry name" value="FE(3+) DICITRATE TRANSPORT SYSTEM PERMEASE PROTEIN FECC-RELATED"/>
    <property type="match status" value="1"/>
</dbReference>
<comment type="subcellular location">
    <subcellularLocation>
        <location evidence="1">Cell membrane</location>
        <topology evidence="1">Multi-pass membrane protein</topology>
    </subcellularLocation>
</comment>
<dbReference type="Gene3D" id="1.10.3470.10">
    <property type="entry name" value="ABC transporter involved in vitamin B12 uptake, BtuC"/>
    <property type="match status" value="1"/>
</dbReference>
<dbReference type="RefSeq" id="WP_034654113.1">
    <property type="nucleotide sequence ID" value="NZ_BCVB01000007.1"/>
</dbReference>
<dbReference type="PANTHER" id="PTHR30472">
    <property type="entry name" value="FERRIC ENTEROBACTIN TRANSPORT SYSTEM PERMEASE PROTEIN"/>
    <property type="match status" value="1"/>
</dbReference>
<evidence type="ECO:0000256" key="5">
    <source>
        <dbReference type="ARBA" id="ARBA00022692"/>
    </source>
</evidence>